<accession>A0A9J5Z7S5</accession>
<reference evidence="1 2" key="1">
    <citation type="submission" date="2020-09" db="EMBL/GenBank/DDBJ databases">
        <title>De no assembly of potato wild relative species, Solanum commersonii.</title>
        <authorList>
            <person name="Cho K."/>
        </authorList>
    </citation>
    <scope>NUCLEOTIDE SEQUENCE [LARGE SCALE GENOMIC DNA]</scope>
    <source>
        <strain evidence="1">LZ3.2</strain>
        <tissue evidence="1">Leaf</tissue>
    </source>
</reference>
<keyword evidence="2" id="KW-1185">Reference proteome</keyword>
<proteinExistence type="predicted"/>
<gene>
    <name evidence="1" type="ORF">H5410_028522</name>
</gene>
<evidence type="ECO:0000313" key="1">
    <source>
        <dbReference type="EMBL" id="KAG5607030.1"/>
    </source>
</evidence>
<comment type="caution">
    <text evidence="1">The sequence shown here is derived from an EMBL/GenBank/DDBJ whole genome shotgun (WGS) entry which is preliminary data.</text>
</comment>
<organism evidence="1 2">
    <name type="scientific">Solanum commersonii</name>
    <name type="common">Commerson's wild potato</name>
    <name type="synonym">Commerson's nightshade</name>
    <dbReference type="NCBI Taxonomy" id="4109"/>
    <lineage>
        <taxon>Eukaryota</taxon>
        <taxon>Viridiplantae</taxon>
        <taxon>Streptophyta</taxon>
        <taxon>Embryophyta</taxon>
        <taxon>Tracheophyta</taxon>
        <taxon>Spermatophyta</taxon>
        <taxon>Magnoliopsida</taxon>
        <taxon>eudicotyledons</taxon>
        <taxon>Gunneridae</taxon>
        <taxon>Pentapetalae</taxon>
        <taxon>asterids</taxon>
        <taxon>lamiids</taxon>
        <taxon>Solanales</taxon>
        <taxon>Solanaceae</taxon>
        <taxon>Solanoideae</taxon>
        <taxon>Solaneae</taxon>
        <taxon>Solanum</taxon>
    </lineage>
</organism>
<dbReference type="Proteomes" id="UP000824120">
    <property type="component" value="Chromosome 5"/>
</dbReference>
<dbReference type="AlphaFoldDB" id="A0A9J5Z7S5"/>
<evidence type="ECO:0000313" key="2">
    <source>
        <dbReference type="Proteomes" id="UP000824120"/>
    </source>
</evidence>
<protein>
    <submittedName>
        <fullName evidence="1">Uncharacterized protein</fullName>
    </submittedName>
</protein>
<sequence length="299" mass="33772">MEQKIKCDRFKSRPIVPGRVINLSQLRDSHCQVNTFFKAQKLSLFFSLCGLKLFEKVVRLFYANLRVSSDSSKLETLVLGTRIIANDLLFEDVFGTKFFGAKIVVAETGANLSDFGPLSLYFEHHILAYIIANTLLPRKGSLSNISNKDGHVEVGDRWVKKDFVQERADTPKPTKISAESAALLLQDFNELKTRIIAIERGLETLHDAVEKVFQLQKDTSTYKQVDSLKTGVNSSNNEVAISVQNSYSSLSMTVEHSYKSFSEKEKKDKNQVKHQMTKERILPIEANHTTHKKGKGIFA</sequence>
<name>A0A9J5Z7S5_SOLCO</name>
<dbReference type="EMBL" id="JACXVP010000005">
    <property type="protein sequence ID" value="KAG5607030.1"/>
    <property type="molecule type" value="Genomic_DNA"/>
</dbReference>
<dbReference type="OrthoDB" id="848707at2759"/>